<dbReference type="Proteomes" id="UP000274822">
    <property type="component" value="Unassembled WGS sequence"/>
</dbReference>
<evidence type="ECO:0000313" key="1">
    <source>
        <dbReference type="EMBL" id="RUS30858.1"/>
    </source>
</evidence>
<reference evidence="1 2" key="1">
    <citation type="journal article" date="2018" name="New Phytol.">
        <title>Phylogenomics of Endogonaceae and evolution of mycorrhizas within Mucoromycota.</title>
        <authorList>
            <person name="Chang Y."/>
            <person name="Desiro A."/>
            <person name="Na H."/>
            <person name="Sandor L."/>
            <person name="Lipzen A."/>
            <person name="Clum A."/>
            <person name="Barry K."/>
            <person name="Grigoriev I.V."/>
            <person name="Martin F.M."/>
            <person name="Stajich J.E."/>
            <person name="Smith M.E."/>
            <person name="Bonito G."/>
            <person name="Spatafora J.W."/>
        </authorList>
    </citation>
    <scope>NUCLEOTIDE SEQUENCE [LARGE SCALE GENOMIC DNA]</scope>
    <source>
        <strain evidence="1 2">AD002</strain>
    </source>
</reference>
<organism evidence="1 2">
    <name type="scientific">Jimgerdemannia flammicorona</name>
    <dbReference type="NCBI Taxonomy" id="994334"/>
    <lineage>
        <taxon>Eukaryota</taxon>
        <taxon>Fungi</taxon>
        <taxon>Fungi incertae sedis</taxon>
        <taxon>Mucoromycota</taxon>
        <taxon>Mucoromycotina</taxon>
        <taxon>Endogonomycetes</taxon>
        <taxon>Endogonales</taxon>
        <taxon>Endogonaceae</taxon>
        <taxon>Jimgerdemannia</taxon>
    </lineage>
</organism>
<gene>
    <name evidence="1" type="ORF">BC938DRAFT_478843</name>
</gene>
<comment type="caution">
    <text evidence="1">The sequence shown here is derived from an EMBL/GenBank/DDBJ whole genome shotgun (WGS) entry which is preliminary data.</text>
</comment>
<dbReference type="AlphaFoldDB" id="A0A433QM66"/>
<name>A0A433QM66_9FUNG</name>
<protein>
    <submittedName>
        <fullName evidence="1">Uncharacterized protein</fullName>
    </submittedName>
</protein>
<evidence type="ECO:0000313" key="2">
    <source>
        <dbReference type="Proteomes" id="UP000274822"/>
    </source>
</evidence>
<accession>A0A433QM66</accession>
<dbReference type="EMBL" id="RBNJ01003489">
    <property type="protein sequence ID" value="RUS30858.1"/>
    <property type="molecule type" value="Genomic_DNA"/>
</dbReference>
<sequence length="66" mass="7839">MTPQDIIGYLSIFESCSWYQQGWTHCEIRMHATQHTHRSDICNQHMLTLDIPSGGCQNRRKIRFFL</sequence>
<proteinExistence type="predicted"/>
<keyword evidence="2" id="KW-1185">Reference proteome</keyword>